<proteinExistence type="predicted"/>
<sequence>MAERSKALDLRPNIVRSCGAMDNASAYGAEDCRCSMASCYRYPGGYMPASSHYLSRVSYLMKRHVETRVSDQNLNK</sequence>
<evidence type="ECO:0000313" key="1">
    <source>
        <dbReference type="Proteomes" id="UP000035680"/>
    </source>
</evidence>
<reference evidence="1" key="1">
    <citation type="submission" date="2014-07" db="EMBL/GenBank/DDBJ databases">
        <authorList>
            <person name="Martin A.A"/>
            <person name="De Silva N."/>
        </authorList>
    </citation>
    <scope>NUCLEOTIDE SEQUENCE</scope>
</reference>
<keyword evidence="1" id="KW-1185">Reference proteome</keyword>
<organism evidence="1 2">
    <name type="scientific">Strongyloides venezuelensis</name>
    <name type="common">Threadworm</name>
    <dbReference type="NCBI Taxonomy" id="75913"/>
    <lineage>
        <taxon>Eukaryota</taxon>
        <taxon>Metazoa</taxon>
        <taxon>Ecdysozoa</taxon>
        <taxon>Nematoda</taxon>
        <taxon>Chromadorea</taxon>
        <taxon>Rhabditida</taxon>
        <taxon>Tylenchina</taxon>
        <taxon>Panagrolaimomorpha</taxon>
        <taxon>Strongyloidoidea</taxon>
        <taxon>Strongyloididae</taxon>
        <taxon>Strongyloides</taxon>
    </lineage>
</organism>
<name>A0A0K0FSP0_STRVS</name>
<dbReference type="Proteomes" id="UP000035680">
    <property type="component" value="Unassembled WGS sequence"/>
</dbReference>
<accession>A0A0K0FSP0</accession>
<dbReference type="AlphaFoldDB" id="A0A0K0FSP0"/>
<reference evidence="2" key="2">
    <citation type="submission" date="2015-08" db="UniProtKB">
        <authorList>
            <consortium name="WormBaseParasite"/>
        </authorList>
    </citation>
    <scope>IDENTIFICATION</scope>
</reference>
<dbReference type="WBParaSite" id="SVE_1401900.1">
    <property type="protein sequence ID" value="SVE_1401900.1"/>
    <property type="gene ID" value="SVE_1401900"/>
</dbReference>
<protein>
    <submittedName>
        <fullName evidence="2">Uncharacterized protein</fullName>
    </submittedName>
</protein>
<evidence type="ECO:0000313" key="2">
    <source>
        <dbReference type="WBParaSite" id="SVE_1401900.1"/>
    </source>
</evidence>